<proteinExistence type="predicted"/>
<gene>
    <name evidence="3" type="ORF">GCM10023331_21080</name>
</gene>
<dbReference type="Proteomes" id="UP001500298">
    <property type="component" value="Unassembled WGS sequence"/>
</dbReference>
<organism evidence="3 4">
    <name type="scientific">Algivirga pacifica</name>
    <dbReference type="NCBI Taxonomy" id="1162670"/>
    <lineage>
        <taxon>Bacteria</taxon>
        <taxon>Pseudomonadati</taxon>
        <taxon>Bacteroidota</taxon>
        <taxon>Cytophagia</taxon>
        <taxon>Cytophagales</taxon>
        <taxon>Flammeovirgaceae</taxon>
        <taxon>Algivirga</taxon>
    </lineage>
</organism>
<feature type="domain" description="NUMOD4" evidence="1">
    <location>
        <begin position="18"/>
        <end position="62"/>
    </location>
</feature>
<dbReference type="EMBL" id="BAABJX010000032">
    <property type="protein sequence ID" value="GAA4835597.1"/>
    <property type="molecule type" value="Genomic_DNA"/>
</dbReference>
<reference evidence="4" key="1">
    <citation type="journal article" date="2019" name="Int. J. Syst. Evol. Microbiol.">
        <title>The Global Catalogue of Microorganisms (GCM) 10K type strain sequencing project: providing services to taxonomists for standard genome sequencing and annotation.</title>
        <authorList>
            <consortium name="The Broad Institute Genomics Platform"/>
            <consortium name="The Broad Institute Genome Sequencing Center for Infectious Disease"/>
            <person name="Wu L."/>
            <person name="Ma J."/>
        </authorList>
    </citation>
    <scope>NUCLEOTIDE SEQUENCE [LARGE SCALE GENOMIC DNA]</scope>
    <source>
        <strain evidence="4">JCM 18326</strain>
    </source>
</reference>
<evidence type="ECO:0000259" key="1">
    <source>
        <dbReference type="Pfam" id="PF07463"/>
    </source>
</evidence>
<dbReference type="InterPro" id="IPR010902">
    <property type="entry name" value="NUMOD4"/>
</dbReference>
<evidence type="ECO:0000313" key="4">
    <source>
        <dbReference type="Proteomes" id="UP001500298"/>
    </source>
</evidence>
<dbReference type="Pfam" id="PF13392">
    <property type="entry name" value="HNH_3"/>
    <property type="match status" value="1"/>
</dbReference>
<dbReference type="InterPro" id="IPR044925">
    <property type="entry name" value="His-Me_finger_sf"/>
</dbReference>
<dbReference type="RefSeq" id="WP_345371592.1">
    <property type="nucleotide sequence ID" value="NZ_BAABJX010000032.1"/>
</dbReference>
<evidence type="ECO:0000259" key="2">
    <source>
        <dbReference type="Pfam" id="PF13392"/>
    </source>
</evidence>
<keyword evidence="4" id="KW-1185">Reference proteome</keyword>
<name>A0ABP9D9M4_9BACT</name>
<feature type="domain" description="HNH nuclease" evidence="2">
    <location>
        <begin position="73"/>
        <end position="113"/>
    </location>
</feature>
<dbReference type="SUPFAM" id="SSF54060">
    <property type="entry name" value="His-Me finger endonucleases"/>
    <property type="match status" value="1"/>
</dbReference>
<comment type="caution">
    <text evidence="3">The sequence shown here is derived from an EMBL/GenBank/DDBJ whole genome shotgun (WGS) entry which is preliminary data.</text>
</comment>
<evidence type="ECO:0008006" key="5">
    <source>
        <dbReference type="Google" id="ProtNLM"/>
    </source>
</evidence>
<dbReference type="InterPro" id="IPR003615">
    <property type="entry name" value="HNH_nuc"/>
</dbReference>
<accession>A0ABP9D9M4</accession>
<sequence length="300" mass="35079">MIMQSQTKIQETDSVEKETWISLDFTDKRYEISNMGRVRSFARKSQGEIIKGRDIGGGYLSIDCKVNGTKKSYYVHRLVAKYFLDKPDKKSNIVIHKDGDKSNNQVANLEWCSLKDRFKTKRKYIPDYSESFVQGCKKSQKTYTKPEDGHEYFQFGDKYHRISDNGSCLFIRVNMGGKWKSLAIAEIILERHGMEKPSNQYKLGYKDWDYKNLEPSNLFWETQAEKSRRLLEARPLQMARIRKMGLSHKKGIPVKKQELIKKYLLEGKSIAKISRLLDIGYTRLYNYINKTPELAQAVNR</sequence>
<dbReference type="Gene3D" id="3.90.75.20">
    <property type="match status" value="1"/>
</dbReference>
<protein>
    <recommendedName>
        <fullName evidence="5">HNH endonuclease</fullName>
    </recommendedName>
</protein>
<evidence type="ECO:0000313" key="3">
    <source>
        <dbReference type="EMBL" id="GAA4835597.1"/>
    </source>
</evidence>
<dbReference type="Pfam" id="PF07463">
    <property type="entry name" value="NUMOD4"/>
    <property type="match status" value="1"/>
</dbReference>